<dbReference type="Gene3D" id="1.20.1220.20">
    <property type="entry name" value="Uncharcterised protein PF01724"/>
    <property type="match status" value="1"/>
</dbReference>
<sequence>MTDPTSDSPAATLRALLAALVKAALIADEARVAAWCREAEEMNRRLSDQDLSGLKLDGIWTLAVREAEAPALRPDETQVSLTMPQACPLPLDALAGPGFDVDDAVDRVRKSASTG</sequence>
<evidence type="ECO:0000313" key="1">
    <source>
        <dbReference type="EMBL" id="KMO35651.1"/>
    </source>
</evidence>
<dbReference type="PATRIC" id="fig|298794.3.peg.490"/>
<organism evidence="1 2">
    <name type="scientific">Methylobacterium variabile</name>
    <dbReference type="NCBI Taxonomy" id="298794"/>
    <lineage>
        <taxon>Bacteria</taxon>
        <taxon>Pseudomonadati</taxon>
        <taxon>Pseudomonadota</taxon>
        <taxon>Alphaproteobacteria</taxon>
        <taxon>Hyphomicrobiales</taxon>
        <taxon>Methylobacteriaceae</taxon>
        <taxon>Methylobacterium</taxon>
    </lineage>
</organism>
<proteinExistence type="predicted"/>
<dbReference type="OrthoDB" id="8001804at2"/>
<comment type="caution">
    <text evidence="1">The sequence shown here is derived from an EMBL/GenBank/DDBJ whole genome shotgun (WGS) entry which is preliminary data.</text>
</comment>
<protein>
    <submittedName>
        <fullName evidence="1">Uncharacterized protein</fullName>
    </submittedName>
</protein>
<dbReference type="Proteomes" id="UP000035955">
    <property type="component" value="Unassembled WGS sequence"/>
</dbReference>
<dbReference type="AlphaFoldDB" id="A0A0J6V9I7"/>
<evidence type="ECO:0000313" key="2">
    <source>
        <dbReference type="Proteomes" id="UP000035955"/>
    </source>
</evidence>
<reference evidence="1 2" key="1">
    <citation type="submission" date="2015-03" db="EMBL/GenBank/DDBJ databases">
        <title>Genome sequencing of Methylobacterium variabile DSM 16961.</title>
        <authorList>
            <person name="Chaudhry V."/>
            <person name="Patil P.B."/>
        </authorList>
    </citation>
    <scope>NUCLEOTIDE SEQUENCE [LARGE SCALE GENOMIC DNA]</scope>
    <source>
        <strain evidence="1 2">DSM 16961</strain>
    </source>
</reference>
<gene>
    <name evidence="1" type="ORF">VQ02_17005</name>
</gene>
<name>A0A0J6V9I7_9HYPH</name>
<keyword evidence="2" id="KW-1185">Reference proteome</keyword>
<dbReference type="RefSeq" id="WP_048445385.1">
    <property type="nucleotide sequence ID" value="NZ_LABY01000113.1"/>
</dbReference>
<dbReference type="EMBL" id="LABY01000113">
    <property type="protein sequence ID" value="KMO35651.1"/>
    <property type="molecule type" value="Genomic_DNA"/>
</dbReference>
<accession>A0A0J6V9I7</accession>